<protein>
    <submittedName>
        <fullName evidence="1">Uncharacterized protein</fullName>
    </submittedName>
</protein>
<evidence type="ECO:0000313" key="1">
    <source>
        <dbReference type="EMBL" id="CDQ99079.1"/>
    </source>
</evidence>
<dbReference type="PaxDb" id="8022-A0A060ZBK6"/>
<dbReference type="Proteomes" id="UP000193380">
    <property type="component" value="Unassembled WGS sequence"/>
</dbReference>
<evidence type="ECO:0000313" key="2">
    <source>
        <dbReference type="Proteomes" id="UP000193380"/>
    </source>
</evidence>
<dbReference type="GO" id="GO:0005802">
    <property type="term" value="C:trans-Golgi network"/>
    <property type="evidence" value="ECO:0007669"/>
    <property type="project" value="TreeGrafter"/>
</dbReference>
<dbReference type="InterPro" id="IPR026172">
    <property type="entry name" value="GSAP_fam"/>
</dbReference>
<dbReference type="PANTHER" id="PTHR13630">
    <property type="entry name" value="GAMMA-SECRETASE-ACTIVATING PROTEIN"/>
    <property type="match status" value="1"/>
</dbReference>
<name>A0A060ZBK6_ONCMY</name>
<dbReference type="EMBL" id="FR943068">
    <property type="protein sequence ID" value="CDQ99079.1"/>
    <property type="molecule type" value="Genomic_DNA"/>
</dbReference>
<dbReference type="GO" id="GO:1902004">
    <property type="term" value="P:positive regulation of amyloid-beta formation"/>
    <property type="evidence" value="ECO:0007669"/>
    <property type="project" value="TreeGrafter"/>
</dbReference>
<dbReference type="AlphaFoldDB" id="A0A060ZBK6"/>
<gene>
    <name evidence="1" type="ORF">GSONMT00043114001</name>
</gene>
<accession>A0A060ZBK6</accession>
<proteinExistence type="predicted"/>
<reference evidence="1" key="1">
    <citation type="journal article" date="2014" name="Nat. Commun.">
        <title>The rainbow trout genome provides novel insights into evolution after whole-genome duplication in vertebrates.</title>
        <authorList>
            <person name="Berthelot C."/>
            <person name="Brunet F."/>
            <person name="Chalopin D."/>
            <person name="Juanchich A."/>
            <person name="Bernard M."/>
            <person name="Noel B."/>
            <person name="Bento P."/>
            <person name="Da Silva C."/>
            <person name="Labadie K."/>
            <person name="Alberti A."/>
            <person name="Aury J.M."/>
            <person name="Louis A."/>
            <person name="Dehais P."/>
            <person name="Bardou P."/>
            <person name="Montfort J."/>
            <person name="Klopp C."/>
            <person name="Cabau C."/>
            <person name="Gaspin C."/>
            <person name="Thorgaard G.H."/>
            <person name="Boussaha M."/>
            <person name="Quillet E."/>
            <person name="Guyomard R."/>
            <person name="Galiana D."/>
            <person name="Bobe J."/>
            <person name="Volff J.N."/>
            <person name="Genet C."/>
            <person name="Wincker P."/>
            <person name="Jaillon O."/>
            <person name="Roest Crollius H."/>
            <person name="Guiguen Y."/>
        </authorList>
    </citation>
    <scope>NUCLEOTIDE SEQUENCE [LARGE SCALE GENOMIC DNA]</scope>
</reference>
<reference evidence="1" key="2">
    <citation type="submission" date="2014-03" db="EMBL/GenBank/DDBJ databases">
        <authorList>
            <person name="Genoscope - CEA"/>
        </authorList>
    </citation>
    <scope>NUCLEOTIDE SEQUENCE</scope>
</reference>
<sequence length="251" mass="28461">MMAQCNCVTGVDDGLSITVLQVLMQSWVYSVVLSLPESSLLDLNTGRMYTVDLNPSFLMDLLHCRRPDAQRLAALHCLLLYMGPNAALELKIIDWICDNVMPFDTFDQIQEFILASLYRIIYKKCLSLDEVLPYSSVFEKKKVPEALDQVPGVTCTTELHAEPLFKGKARSLQGYWEELQWSTEKMKYFEAVPNPRYRASQNLPDWTKLLATLVSSVQTWKYVAALVSSHIVEDQTADPEPLTVCQTGPRC</sequence>
<dbReference type="PANTHER" id="PTHR13630:SF1">
    <property type="entry name" value="GAMMA-SECRETASE-ACTIVATING PROTEIN"/>
    <property type="match status" value="1"/>
</dbReference>
<dbReference type="STRING" id="8022.A0A060ZBK6"/>
<organism evidence="1 2">
    <name type="scientific">Oncorhynchus mykiss</name>
    <name type="common">Rainbow trout</name>
    <name type="synonym">Salmo gairdneri</name>
    <dbReference type="NCBI Taxonomy" id="8022"/>
    <lineage>
        <taxon>Eukaryota</taxon>
        <taxon>Metazoa</taxon>
        <taxon>Chordata</taxon>
        <taxon>Craniata</taxon>
        <taxon>Vertebrata</taxon>
        <taxon>Euteleostomi</taxon>
        <taxon>Actinopterygii</taxon>
        <taxon>Neopterygii</taxon>
        <taxon>Teleostei</taxon>
        <taxon>Protacanthopterygii</taxon>
        <taxon>Salmoniformes</taxon>
        <taxon>Salmonidae</taxon>
        <taxon>Salmoninae</taxon>
        <taxon>Oncorhynchus</taxon>
    </lineage>
</organism>